<feature type="domain" description="Glutamine amidotransferase" evidence="1">
    <location>
        <begin position="39"/>
        <end position="188"/>
    </location>
</feature>
<keyword evidence="2" id="KW-0808">Transferase</keyword>
<dbReference type="OrthoDB" id="9807137at2"/>
<dbReference type="STRING" id="869213.GCA_000517085_02592"/>
<gene>
    <name evidence="2" type="ORF">JCM21142_93816</name>
</gene>
<dbReference type="GO" id="GO:0005829">
    <property type="term" value="C:cytosol"/>
    <property type="evidence" value="ECO:0007669"/>
    <property type="project" value="TreeGrafter"/>
</dbReference>
<dbReference type="InterPro" id="IPR017926">
    <property type="entry name" value="GATASE"/>
</dbReference>
<protein>
    <submittedName>
        <fullName evidence="2">Glutamine amidotransferase</fullName>
    </submittedName>
</protein>
<dbReference type="PANTHER" id="PTHR42695">
    <property type="entry name" value="GLUTAMINE AMIDOTRANSFERASE YLR126C-RELATED"/>
    <property type="match status" value="1"/>
</dbReference>
<evidence type="ECO:0000313" key="3">
    <source>
        <dbReference type="Proteomes" id="UP000019402"/>
    </source>
</evidence>
<dbReference type="GO" id="GO:0016740">
    <property type="term" value="F:transferase activity"/>
    <property type="evidence" value="ECO:0007669"/>
    <property type="project" value="UniProtKB-KW"/>
</dbReference>
<evidence type="ECO:0000313" key="2">
    <source>
        <dbReference type="EMBL" id="GAF05092.1"/>
    </source>
</evidence>
<dbReference type="EMBL" id="BAMD01000068">
    <property type="protein sequence ID" value="GAF05092.1"/>
    <property type="molecule type" value="Genomic_DNA"/>
</dbReference>
<evidence type="ECO:0000259" key="1">
    <source>
        <dbReference type="Pfam" id="PF00117"/>
    </source>
</evidence>
<dbReference type="AlphaFoldDB" id="W7Y9U7"/>
<dbReference type="SUPFAM" id="SSF52317">
    <property type="entry name" value="Class I glutamine amidotransferase-like"/>
    <property type="match status" value="1"/>
</dbReference>
<dbReference type="CDD" id="cd01741">
    <property type="entry name" value="GATase1_1"/>
    <property type="match status" value="1"/>
</dbReference>
<comment type="caution">
    <text evidence="2">The sequence shown here is derived from an EMBL/GenBank/DDBJ whole genome shotgun (WGS) entry which is preliminary data.</text>
</comment>
<dbReference type="InterPro" id="IPR029062">
    <property type="entry name" value="Class_I_gatase-like"/>
</dbReference>
<name>W7Y9U7_9BACT</name>
<sequence>MNIHWIQHVPFEGLGNIKEWASTNNHSLSCTQQFNNDTLPKLNEFDLLIVMGGPMGVYDTKDYHWLTEELTLIKSAIEADKAVLGICLGSQLIAASLGAHVYPGDTKEIGWFQIQTNHHHSPLCFENTSPTVFHWHGDTFDLPQDARLLASTPEVVNQAFMIRNKTVALQFHLEQTPETIQEMVNNGAHELMEEGLKIQSAEEITHQKKYFDANKKVMFGLLDYLARNQ</sequence>
<dbReference type="Gene3D" id="3.40.50.880">
    <property type="match status" value="1"/>
</dbReference>
<dbReference type="PANTHER" id="PTHR42695:SF5">
    <property type="entry name" value="GLUTAMINE AMIDOTRANSFERASE YLR126C-RELATED"/>
    <property type="match status" value="1"/>
</dbReference>
<proteinExistence type="predicted"/>
<dbReference type="PROSITE" id="PS51273">
    <property type="entry name" value="GATASE_TYPE_1"/>
    <property type="match status" value="1"/>
</dbReference>
<dbReference type="eggNOG" id="COG0518">
    <property type="taxonomic scope" value="Bacteria"/>
</dbReference>
<dbReference type="FunFam" id="3.40.50.880:FF:000033">
    <property type="entry name" value="Glutamine amidotransferase class-I"/>
    <property type="match status" value="1"/>
</dbReference>
<reference evidence="2 3" key="1">
    <citation type="journal article" date="2014" name="Genome Announc.">
        <title>Draft Genome Sequence of Cytophaga fermentans JCM 21142T, a Facultative Anaerobe Isolated from Marine Mud.</title>
        <authorList>
            <person name="Starns D."/>
            <person name="Oshima K."/>
            <person name="Suda W."/>
            <person name="Iino T."/>
            <person name="Yuki M."/>
            <person name="Inoue J."/>
            <person name="Kitamura K."/>
            <person name="Iida T."/>
            <person name="Darby A."/>
            <person name="Hattori M."/>
            <person name="Ohkuma M."/>
        </authorList>
    </citation>
    <scope>NUCLEOTIDE SEQUENCE [LARGE SCALE GENOMIC DNA]</scope>
    <source>
        <strain evidence="2 3">JCM 21142</strain>
    </source>
</reference>
<keyword evidence="3" id="KW-1185">Reference proteome</keyword>
<dbReference type="Proteomes" id="UP000019402">
    <property type="component" value="Unassembled WGS sequence"/>
</dbReference>
<dbReference type="Pfam" id="PF00117">
    <property type="entry name" value="GATase"/>
    <property type="match status" value="1"/>
</dbReference>
<accession>W7Y9U7</accession>
<dbReference type="InterPro" id="IPR044992">
    <property type="entry name" value="ChyE-like"/>
</dbReference>
<organism evidence="2 3">
    <name type="scientific">Saccharicrinis fermentans DSM 9555 = JCM 21142</name>
    <dbReference type="NCBI Taxonomy" id="869213"/>
    <lineage>
        <taxon>Bacteria</taxon>
        <taxon>Pseudomonadati</taxon>
        <taxon>Bacteroidota</taxon>
        <taxon>Bacteroidia</taxon>
        <taxon>Marinilabiliales</taxon>
        <taxon>Marinilabiliaceae</taxon>
        <taxon>Saccharicrinis</taxon>
    </lineage>
</organism>
<dbReference type="RefSeq" id="WP_044214062.1">
    <property type="nucleotide sequence ID" value="NZ_BAMD01000068.1"/>
</dbReference>
<keyword evidence="2" id="KW-0315">Glutamine amidotransferase</keyword>